<reference evidence="4" key="1">
    <citation type="journal article" date="2019" name="Int. J. Syst. Evol. Microbiol.">
        <title>The Global Catalogue of Microorganisms (GCM) 10K type strain sequencing project: providing services to taxonomists for standard genome sequencing and annotation.</title>
        <authorList>
            <consortium name="The Broad Institute Genomics Platform"/>
            <consortium name="The Broad Institute Genome Sequencing Center for Infectious Disease"/>
            <person name="Wu L."/>
            <person name="Ma J."/>
        </authorList>
    </citation>
    <scope>NUCLEOTIDE SEQUENCE [LARGE SCALE GENOMIC DNA]</scope>
    <source>
        <strain evidence="4">JCM 17919</strain>
    </source>
</reference>
<protein>
    <recommendedName>
        <fullName evidence="2">PKD domain-containing protein</fullName>
    </recommendedName>
</protein>
<dbReference type="Pfam" id="PF18911">
    <property type="entry name" value="PKD_4"/>
    <property type="match status" value="9"/>
</dbReference>
<dbReference type="InterPro" id="IPR000601">
    <property type="entry name" value="PKD_dom"/>
</dbReference>
<feature type="domain" description="PKD" evidence="2">
    <location>
        <begin position="1316"/>
        <end position="1379"/>
    </location>
</feature>
<keyword evidence="1" id="KW-0732">Signal</keyword>
<evidence type="ECO:0000313" key="3">
    <source>
        <dbReference type="EMBL" id="GAA4325353.1"/>
    </source>
</evidence>
<feature type="domain" description="PKD" evidence="2">
    <location>
        <begin position="2259"/>
        <end position="2309"/>
    </location>
</feature>
<feature type="signal peptide" evidence="1">
    <location>
        <begin position="1"/>
        <end position="22"/>
    </location>
</feature>
<dbReference type="Proteomes" id="UP001501725">
    <property type="component" value="Unassembled WGS sequence"/>
</dbReference>
<dbReference type="InterPro" id="IPR035986">
    <property type="entry name" value="PKD_dom_sf"/>
</dbReference>
<feature type="domain" description="PKD" evidence="2">
    <location>
        <begin position="1972"/>
        <end position="2056"/>
    </location>
</feature>
<evidence type="ECO:0000256" key="1">
    <source>
        <dbReference type="SAM" id="SignalP"/>
    </source>
</evidence>
<evidence type="ECO:0000259" key="2">
    <source>
        <dbReference type="PROSITE" id="PS50093"/>
    </source>
</evidence>
<comment type="caution">
    <text evidence="3">The sequence shown here is derived from an EMBL/GenBank/DDBJ whole genome shotgun (WGS) entry which is preliminary data.</text>
</comment>
<feature type="domain" description="PKD" evidence="2">
    <location>
        <begin position="958"/>
        <end position="1030"/>
    </location>
</feature>
<dbReference type="InterPro" id="IPR035234">
    <property type="entry name" value="IgGFc-bd_N"/>
</dbReference>
<dbReference type="InterPro" id="IPR026341">
    <property type="entry name" value="T9SS_type_B"/>
</dbReference>
<dbReference type="NCBIfam" id="TIGR04131">
    <property type="entry name" value="Bac_Flav_CTERM"/>
    <property type="match status" value="1"/>
</dbReference>
<feature type="chain" id="PRO_5046341566" description="PKD domain-containing protein" evidence="1">
    <location>
        <begin position="23"/>
        <end position="2565"/>
    </location>
</feature>
<feature type="domain" description="PKD" evidence="2">
    <location>
        <begin position="1801"/>
        <end position="1886"/>
    </location>
</feature>
<dbReference type="Pfam" id="PF00801">
    <property type="entry name" value="PKD"/>
    <property type="match status" value="1"/>
</dbReference>
<dbReference type="CDD" id="cd00146">
    <property type="entry name" value="PKD"/>
    <property type="match status" value="10"/>
</dbReference>
<dbReference type="InterPro" id="IPR013783">
    <property type="entry name" value="Ig-like_fold"/>
</dbReference>
<dbReference type="Pfam" id="PF13585">
    <property type="entry name" value="CHU_C"/>
    <property type="match status" value="1"/>
</dbReference>
<dbReference type="InterPro" id="IPR022409">
    <property type="entry name" value="PKD/Chitinase_dom"/>
</dbReference>
<feature type="domain" description="PKD" evidence="2">
    <location>
        <begin position="681"/>
        <end position="746"/>
    </location>
</feature>
<feature type="domain" description="PKD" evidence="2">
    <location>
        <begin position="2317"/>
        <end position="2397"/>
    </location>
</feature>
<feature type="domain" description="PKD" evidence="2">
    <location>
        <begin position="1459"/>
        <end position="1550"/>
    </location>
</feature>
<feature type="domain" description="PKD" evidence="2">
    <location>
        <begin position="1144"/>
        <end position="1207"/>
    </location>
</feature>
<organism evidence="3 4">
    <name type="scientific">Flaviaesturariibacter amylovorans</name>
    <dbReference type="NCBI Taxonomy" id="1084520"/>
    <lineage>
        <taxon>Bacteria</taxon>
        <taxon>Pseudomonadati</taxon>
        <taxon>Bacteroidota</taxon>
        <taxon>Chitinophagia</taxon>
        <taxon>Chitinophagales</taxon>
        <taxon>Chitinophagaceae</taxon>
        <taxon>Flaviaestuariibacter</taxon>
    </lineage>
</organism>
<dbReference type="Gene3D" id="2.60.40.10">
    <property type="entry name" value="Immunoglobulins"/>
    <property type="match status" value="14"/>
</dbReference>
<accession>A0ABP8GJS2</accession>
<evidence type="ECO:0000313" key="4">
    <source>
        <dbReference type="Proteomes" id="UP001501725"/>
    </source>
</evidence>
<dbReference type="SMART" id="SM00089">
    <property type="entry name" value="PKD"/>
    <property type="match status" value="14"/>
</dbReference>
<dbReference type="EMBL" id="BAABGY010000006">
    <property type="protein sequence ID" value="GAA4325353.1"/>
    <property type="molecule type" value="Genomic_DNA"/>
</dbReference>
<dbReference type="RefSeq" id="WP_345254464.1">
    <property type="nucleotide sequence ID" value="NZ_BAABGY010000006.1"/>
</dbReference>
<feature type="domain" description="PKD" evidence="2">
    <location>
        <begin position="1646"/>
        <end position="1711"/>
    </location>
</feature>
<sequence length="2565" mass="265066">MTQLFRLVLSVLFLVAGFRSTAQNVTNRGKEFWVGYGHHQYMEPGFQNDQDMVLYFSAEAQAAQVKVTIRGRGATTVNTYNVAANTVVATPVMPKSGTNDVRLYDVPPSFGGNGGEGLYNMSIHIESNVPIVAYAHIYASVSSGATMLLPVDAWGYQYTSINSQQINAGGPGFSWVYVIAKEDNTVIEINPKVATRLGKPANVPFRITMNKGQIYQFIGQSDAQGNGNQFTGTTVKSIANGAGVCNPIAVFSGSSRTQGEQIPCANVAGRDNDMQQAFPAHAWGKRYLTAPFVAANNTSANQTCYYKIVARDPGTTVRRNTNIITPNAAGYWEFSSNQGELIEADKPIMVAQFMAGSGSSTCNPSSGQGDPEMVFLSPVEQAIKSVGFYRNTKQSITSNFVTVIIPATGVASLVIDGVQASTLPQYTHPRDANYKVVTRRWTAAPAQALMSSSEPFNAITYGMGSAESYAYNAGTFLKNLNAVADIHNELDTSVKTHAYTCPNTPVELSALMAYKPTMMVWKLSTLAGIIDPSADVAMANPTPIDSTTINNVKYYKYRLPGTYKFNRAGTFLIPIDATNNMIANCAHTEPLFIEVTVNPGPVAAYNFNHTGCTTDTIRFAAVPPPGFNMGKYVWSFNPGDSTRPNRDTLFAPGTYDIKLTVVTNEGCVDDTTRTVVVGGRPSADFTMAPSPVCEGGSVTFTNPTGGTPPAGASWYWDFGNGSTPVTLNANTPQTINYPSYGTYTVRHVYKATANCLSDTVSKVLTVYAKPRPNFTYSPTGCLPADSIVTFTSTTTIPDGQAATSYYWDFGDPAATAQNPNTSTLANPSHKFGIGTYNIKFSVTTAQGCIKDTTIILTFQTGAAISWPPLPAVCSNASGTVSIATAVVTNGVPGSGTYGGPGVSPDGTFNPAVAGPGTHTVTYSYLPSGGGCATGASNTITVAARPRPAFTIPAGGCLVNDTVTLTNTSTVSDGATLTYLWNFGDPAATATNPNTSTAQHPTHVFGTGTYNIKLTVTSSSGCVADTTITAEFKIQPDAQFPALPAVCENGAAFSVATASVTNGVPGTGVYSGPGTDAAGNFNPAAAAIGPNTITYIFTSTAGCADTVTSIVNVKPRPRPTFTGPAGGCFTDGVVTFANGTTIADGSALTYSWNFGDPAATGANPNTSTATNGTHTFGTGTYNVQLSATSANGCSADTTITFTFSIAPAATYPALAAVCENMTGTVSVATASVTNGVPGTGVYSGPGVDAAGNFTPSAVGAGTYTITYIFTAPSGCADTVTSQIQVKPRPRPNFTVPGGGCLDNGLVTFPNTTTIADGSAMTYSWNFGDPAATGSNPNTSTAVNGSHNFATGTYNIQLTATSANGCSADTTITATFSIKPQLAWTNLADVCVNGSPVSVATALVTNNVPGAGTYSGTGVNAAGQFDPAMAGVGTHELTYTFVSAANCTVTITRNITVKPRPFVNFTYPPGGCLTDGTVTFTNTTTINPASPMTYVWDFGDAAATPGNPNTSTATNGTHVFGNGTYNIKLTATAANGCAADTTITATFSIKPQLAWPQPADLCVNGAAASYATASVTNGVTGTGVYSGTGIDANGNFNPATAGVGPHTLTYTFTSSTGCQETITRTVTVKPRPFVNFTYPAGGCLVDGTVTFTNTTTISPASALTYAWDFGDAAATPGNPNTSTATNGTHVFGNGTYNIKLTATAANGCVADTTIAATFSIKPQLAWPQPADLCVNGTATSFATATVTNSVAGTGTYSGIGIDASGNFNPATAGVGPHTLTYTYTSNAGCIETITRTVTVKPRPFVNFTYPPGGCLVDGTVTFTNTTTINPASPMTWAWDFGDAAATPSNPNTSTAQNGSHVFGNGTYNIKLTANAANGCSAYTTITATFSIQPQLAWAQPADLCVNEAATSFATATVTNSVTGTGVYSGTGIDAAGNFNPATAGVGPHTLTYTFTSTAGCVETITRTVNVKARPFANFSSSAGSCLVDGTVTFTNSTTPVAGSTLSYAWNFGDAMATPSNPNTSTAANPTHVFGTGSYNIQLTATASNGCSGDTTITMPFSIKPQLSFGPLTAVCANATGTYSVAYATVTNGVAGTGVYSGPGTDAAGNFNPAAANVGPNTISYTFTSAAGCQETITSTITVHPKPTALFTASADICIDGVATVTDASTISSGAIATWNWDLGNGNTPSNSTGGTFTVPYPSTGPATIRLTVVSDQGCVSDPYTRTLTVHPLPVADFSLPASVCMPGGVASMASTSTVGDGSTLSYVWNFGDASPNATGASVSHVYAATGSYTITLTATSAWGCVSDTSKVLSAFYDKPVVDFTMNAAELCQGVESVFTDISTAPNSTIASRQWTFANGKTDTAAIARTTFATPGTYQVRLRVTNGVGCTADTVKPVIVHLQPKVDAGPSFVVPVGTQVRFNPTVNSSTLNFQWTPGGGLSGANTLRPTMLAQRNATYYLTATGAGGCTASDSLTVKILLPVKIPNAFSPNGDGQHDTWAIESLKDYPGATVEVFNRYGQRVYFSNGYSVPWDGRYNGSLLPFATYYYVIVLQNGFAPITGTITIIK</sequence>
<proteinExistence type="predicted"/>
<dbReference type="SUPFAM" id="SSF49299">
    <property type="entry name" value="PKD domain"/>
    <property type="match status" value="13"/>
</dbReference>
<gene>
    <name evidence="3" type="ORF">GCM10023184_13270</name>
</gene>
<dbReference type="PROSITE" id="PS50093">
    <property type="entry name" value="PKD"/>
    <property type="match status" value="11"/>
</dbReference>
<keyword evidence="4" id="KW-1185">Reference proteome</keyword>
<name>A0ABP8GJS2_9BACT</name>
<feature type="domain" description="PKD" evidence="2">
    <location>
        <begin position="2169"/>
        <end position="2215"/>
    </location>
</feature>
<dbReference type="Pfam" id="PF17517">
    <property type="entry name" value="IgGFc_binding"/>
    <property type="match status" value="1"/>
</dbReference>